<evidence type="ECO:0000256" key="4">
    <source>
        <dbReference type="ARBA" id="ARBA00022670"/>
    </source>
</evidence>
<comment type="cofactor">
    <cofactor evidence="1 11">
        <name>Zn(2+)</name>
        <dbReference type="ChEBI" id="CHEBI:29105"/>
    </cofactor>
</comment>
<dbReference type="GO" id="GO:0006508">
    <property type="term" value="P:proteolysis"/>
    <property type="evidence" value="ECO:0007669"/>
    <property type="project" value="UniProtKB-KW"/>
</dbReference>
<dbReference type="InterPro" id="IPR041489">
    <property type="entry name" value="PDZ_6"/>
</dbReference>
<dbReference type="SUPFAM" id="SSF50156">
    <property type="entry name" value="PDZ domain-like"/>
    <property type="match status" value="2"/>
</dbReference>
<feature type="transmembrane region" description="Helical" evidence="11">
    <location>
        <begin position="7"/>
        <end position="27"/>
    </location>
</feature>
<dbReference type="EMBL" id="CP002623">
    <property type="protein sequence ID" value="AEI93952.1"/>
    <property type="molecule type" value="Genomic_DNA"/>
</dbReference>
<keyword evidence="8 11" id="KW-1133">Transmembrane helix</keyword>
<evidence type="ECO:0000256" key="6">
    <source>
        <dbReference type="ARBA" id="ARBA00022801"/>
    </source>
</evidence>
<evidence type="ECO:0000256" key="1">
    <source>
        <dbReference type="ARBA" id="ARBA00001947"/>
    </source>
</evidence>
<keyword evidence="10 11" id="KW-0472">Membrane</keyword>
<feature type="transmembrane region" description="Helical" evidence="11">
    <location>
        <begin position="420"/>
        <end position="441"/>
    </location>
</feature>
<dbReference type="GO" id="GO:0046872">
    <property type="term" value="F:metal ion binding"/>
    <property type="evidence" value="ECO:0007669"/>
    <property type="project" value="UniProtKB-KW"/>
</dbReference>
<comment type="subcellular location">
    <subcellularLocation>
        <location evidence="2">Membrane</location>
        <topology evidence="2">Multi-pass membrane protein</topology>
    </subcellularLocation>
</comment>
<organism evidence="13 14">
    <name type="scientific">Roseobacter litoralis (strain ATCC 49566 / DSM 6996 / JCM 21268 / NBRC 15278 / OCh 149)</name>
    <dbReference type="NCBI Taxonomy" id="391595"/>
    <lineage>
        <taxon>Bacteria</taxon>
        <taxon>Pseudomonadati</taxon>
        <taxon>Pseudomonadota</taxon>
        <taxon>Alphaproteobacteria</taxon>
        <taxon>Rhodobacterales</taxon>
        <taxon>Roseobacteraceae</taxon>
        <taxon>Roseobacter</taxon>
    </lineage>
</organism>
<keyword evidence="4" id="KW-0645">Protease</keyword>
<dbReference type="InterPro" id="IPR036034">
    <property type="entry name" value="PDZ_sf"/>
</dbReference>
<evidence type="ECO:0000256" key="11">
    <source>
        <dbReference type="RuleBase" id="RU362031"/>
    </source>
</evidence>
<evidence type="ECO:0000256" key="9">
    <source>
        <dbReference type="ARBA" id="ARBA00023049"/>
    </source>
</evidence>
<reference evidence="13 14" key="1">
    <citation type="journal article" date="2011" name="BMC Genomics">
        <title>Comparative genome analysis and genome-guided physiological analysis of Roseobacter litoralis.</title>
        <authorList>
            <person name="Kalhoefer D."/>
            <person name="Thole S."/>
            <person name="Voget S."/>
            <person name="Lehmann R."/>
            <person name="Liesegang H."/>
            <person name="Wollher A."/>
            <person name="Daniel R."/>
            <person name="Simon M."/>
            <person name="Brinkhoff T."/>
        </authorList>
    </citation>
    <scope>NUCLEOTIDE SEQUENCE [LARGE SCALE GENOMIC DNA]</scope>
    <source>
        <strain evidence="14">ATCC 49566 / DSM 6996 / JCM 21268 / NBRC 15278 / OCh 149</strain>
    </source>
</reference>
<dbReference type="CDD" id="cd06163">
    <property type="entry name" value="S2P-M50_PDZ_RseP-like"/>
    <property type="match status" value="1"/>
</dbReference>
<dbReference type="NCBIfam" id="TIGR00054">
    <property type="entry name" value="RIP metalloprotease RseP"/>
    <property type="match status" value="1"/>
</dbReference>
<dbReference type="InterPro" id="IPR008915">
    <property type="entry name" value="Peptidase_M50"/>
</dbReference>
<dbReference type="Pfam" id="PF02163">
    <property type="entry name" value="Peptidase_M50"/>
    <property type="match status" value="1"/>
</dbReference>
<dbReference type="InterPro" id="IPR004387">
    <property type="entry name" value="Pept_M50_Zn"/>
</dbReference>
<protein>
    <recommendedName>
        <fullName evidence="11">Zinc metalloprotease</fullName>
        <ecNumber evidence="11">3.4.24.-</ecNumber>
    </recommendedName>
</protein>
<keyword evidence="9 11" id="KW-0482">Metalloprotease</keyword>
<dbReference type="CDD" id="cd23081">
    <property type="entry name" value="cpPDZ_EcRseP-like"/>
    <property type="match status" value="1"/>
</dbReference>
<proteinExistence type="inferred from homology"/>
<keyword evidence="14" id="KW-1185">Reference proteome</keyword>
<dbReference type="Proteomes" id="UP000001353">
    <property type="component" value="Chromosome"/>
</dbReference>
<evidence type="ECO:0000313" key="14">
    <source>
        <dbReference type="Proteomes" id="UP000001353"/>
    </source>
</evidence>
<feature type="transmembrane region" description="Helical" evidence="11">
    <location>
        <begin position="39"/>
        <end position="56"/>
    </location>
</feature>
<accession>F7ZKD3</accession>
<evidence type="ECO:0000256" key="10">
    <source>
        <dbReference type="ARBA" id="ARBA00023136"/>
    </source>
</evidence>
<keyword evidence="11" id="KW-0479">Metal-binding</keyword>
<feature type="domain" description="PDZ" evidence="12">
    <location>
        <begin position="136"/>
        <end position="203"/>
    </location>
</feature>
<gene>
    <name evidence="13" type="ordered locus">RLO149_c019660</name>
</gene>
<dbReference type="SMART" id="SM00228">
    <property type="entry name" value="PDZ"/>
    <property type="match status" value="2"/>
</dbReference>
<comment type="similarity">
    <text evidence="3 11">Belongs to the peptidase M50B family.</text>
</comment>
<dbReference type="GO" id="GO:0004222">
    <property type="term" value="F:metalloendopeptidase activity"/>
    <property type="evidence" value="ECO:0007669"/>
    <property type="project" value="InterPro"/>
</dbReference>
<keyword evidence="5 11" id="KW-0812">Transmembrane</keyword>
<dbReference type="PANTHER" id="PTHR42837">
    <property type="entry name" value="REGULATOR OF SIGMA-E PROTEASE RSEP"/>
    <property type="match status" value="1"/>
</dbReference>
<feature type="transmembrane region" description="Helical" evidence="11">
    <location>
        <begin position="112"/>
        <end position="139"/>
    </location>
</feature>
<evidence type="ECO:0000256" key="3">
    <source>
        <dbReference type="ARBA" id="ARBA00007931"/>
    </source>
</evidence>
<keyword evidence="7 11" id="KW-0862">Zinc</keyword>
<evidence type="ECO:0000256" key="5">
    <source>
        <dbReference type="ARBA" id="ARBA00022692"/>
    </source>
</evidence>
<dbReference type="PANTHER" id="PTHR42837:SF2">
    <property type="entry name" value="MEMBRANE METALLOPROTEASE ARASP2, CHLOROPLASTIC-RELATED"/>
    <property type="match status" value="1"/>
</dbReference>
<dbReference type="InterPro" id="IPR001478">
    <property type="entry name" value="PDZ"/>
</dbReference>
<evidence type="ECO:0000256" key="7">
    <source>
        <dbReference type="ARBA" id="ARBA00022833"/>
    </source>
</evidence>
<dbReference type="AlphaFoldDB" id="F7ZKD3"/>
<dbReference type="STRING" id="391595.RLO149_c019660"/>
<dbReference type="HOGENOM" id="CLU_025778_1_0_5"/>
<evidence type="ECO:0000256" key="2">
    <source>
        <dbReference type="ARBA" id="ARBA00004141"/>
    </source>
</evidence>
<dbReference type="Pfam" id="PF17820">
    <property type="entry name" value="PDZ_6"/>
    <property type="match status" value="1"/>
</dbReference>
<keyword evidence="6 11" id="KW-0378">Hydrolase</keyword>
<dbReference type="eggNOG" id="COG0750">
    <property type="taxonomic scope" value="Bacteria"/>
</dbReference>
<dbReference type="EC" id="3.4.24.-" evidence="11"/>
<feature type="transmembrane region" description="Helical" evidence="11">
    <location>
        <begin position="376"/>
        <end position="408"/>
    </location>
</feature>
<dbReference type="Gene3D" id="2.30.42.10">
    <property type="match status" value="2"/>
</dbReference>
<feature type="domain" description="PDZ" evidence="12">
    <location>
        <begin position="206"/>
        <end position="276"/>
    </location>
</feature>
<evidence type="ECO:0000256" key="8">
    <source>
        <dbReference type="ARBA" id="ARBA00022989"/>
    </source>
</evidence>
<evidence type="ECO:0000259" key="12">
    <source>
        <dbReference type="SMART" id="SM00228"/>
    </source>
</evidence>
<evidence type="ECO:0000313" key="13">
    <source>
        <dbReference type="EMBL" id="AEI93952.1"/>
    </source>
</evidence>
<sequence>MTLIPQFGGLIWTVAAFILALSVIVAIHEYGHYIVGRWSGIHADVFSIGFGPVLFARTDKRGTRWQIAALPFGGYVKFAGDADAASGKDDAAMAEVEHDPVRLRATMHGAPLWARTATVAAGPVFNFALSILIFAAVLLTSGVARDPLTVGEMRPLPVEAVGLQSGDEILGINGIDMPSTEDRDAYRAFIEALPFEPVLTYDVLRDGRTVTVDGPYMLPPLVNSLTPQSAAMRAGMAQGDVISAINGTPIYAFDELKNAVEGGEGATLDLTVWRAGETLEMSMTPKRVDEPQNDGGFATQWRIGIAGGLAFEPATQRPGIFEAVSGGVSQTWRIINGSLSGLGHMITGAISTCNLSGPIGIAQTSGAMASQGAESFIWFIAVLSTAVGLLNLFPVPALDGGHLVFYAYEAVAGKPPSDKALRVLMTFGLATVLTLMLFALGNDLFCP</sequence>
<name>F7ZKD3_ROSLO</name>
<dbReference type="RefSeq" id="WP_013961880.1">
    <property type="nucleotide sequence ID" value="NC_015730.1"/>
</dbReference>
<dbReference type="KEGG" id="rli:RLO149_c019660"/>
<dbReference type="GO" id="GO:0016020">
    <property type="term" value="C:membrane"/>
    <property type="evidence" value="ECO:0007669"/>
    <property type="project" value="UniProtKB-SubCell"/>
</dbReference>